<dbReference type="AlphaFoldDB" id="A0A0E9VDR9"/>
<organism evidence="1">
    <name type="scientific">Anguilla anguilla</name>
    <name type="common">European freshwater eel</name>
    <name type="synonym">Muraena anguilla</name>
    <dbReference type="NCBI Taxonomy" id="7936"/>
    <lineage>
        <taxon>Eukaryota</taxon>
        <taxon>Metazoa</taxon>
        <taxon>Chordata</taxon>
        <taxon>Craniata</taxon>
        <taxon>Vertebrata</taxon>
        <taxon>Euteleostomi</taxon>
        <taxon>Actinopterygii</taxon>
        <taxon>Neopterygii</taxon>
        <taxon>Teleostei</taxon>
        <taxon>Anguilliformes</taxon>
        <taxon>Anguillidae</taxon>
        <taxon>Anguilla</taxon>
    </lineage>
</organism>
<sequence>MHSPESHVFLLLDLQRKCFLKKKFTKLNFYFILPLFIWPEMY</sequence>
<accession>A0A0E9VDR9</accession>
<evidence type="ECO:0000313" key="1">
    <source>
        <dbReference type="EMBL" id="JAH76166.1"/>
    </source>
</evidence>
<reference evidence="1" key="2">
    <citation type="journal article" date="2015" name="Fish Shellfish Immunol.">
        <title>Early steps in the European eel (Anguilla anguilla)-Vibrio vulnificus interaction in the gills: Role of the RtxA13 toxin.</title>
        <authorList>
            <person name="Callol A."/>
            <person name="Pajuelo D."/>
            <person name="Ebbesson L."/>
            <person name="Teles M."/>
            <person name="MacKenzie S."/>
            <person name="Amaro C."/>
        </authorList>
    </citation>
    <scope>NUCLEOTIDE SEQUENCE</scope>
</reference>
<name>A0A0E9VDR9_ANGAN</name>
<protein>
    <submittedName>
        <fullName evidence="1">Uncharacterized protein</fullName>
    </submittedName>
</protein>
<proteinExistence type="predicted"/>
<dbReference type="EMBL" id="GBXM01032411">
    <property type="protein sequence ID" value="JAH76166.1"/>
    <property type="molecule type" value="Transcribed_RNA"/>
</dbReference>
<reference evidence="1" key="1">
    <citation type="submission" date="2014-11" db="EMBL/GenBank/DDBJ databases">
        <authorList>
            <person name="Amaro Gonzalez C."/>
        </authorList>
    </citation>
    <scope>NUCLEOTIDE SEQUENCE</scope>
</reference>